<name>A0A2Z3YN64_9CORY</name>
<evidence type="ECO:0000256" key="5">
    <source>
        <dbReference type="ARBA" id="ARBA00023124"/>
    </source>
</evidence>
<organism evidence="9 10">
    <name type="scientific">Corynebacterium provencense</name>
    <dbReference type="NCBI Taxonomy" id="1737425"/>
    <lineage>
        <taxon>Bacteria</taxon>
        <taxon>Bacillati</taxon>
        <taxon>Actinomycetota</taxon>
        <taxon>Actinomycetes</taxon>
        <taxon>Mycobacteriales</taxon>
        <taxon>Corynebacteriaceae</taxon>
        <taxon>Corynebacterium</taxon>
    </lineage>
</organism>
<keyword evidence="2 8" id="KW-0645">Protease</keyword>
<dbReference type="EMBL" id="CP024988">
    <property type="protein sequence ID" value="AWT25608.1"/>
    <property type="molecule type" value="Genomic_DNA"/>
</dbReference>
<keyword evidence="6" id="KW-0238">DNA-binding</keyword>
<dbReference type="KEGG" id="cpre:Csp1_07990"/>
<dbReference type="Pfam" id="PF02586">
    <property type="entry name" value="SRAP"/>
    <property type="match status" value="1"/>
</dbReference>
<dbReference type="STRING" id="1737425.GCA_900049755_00495"/>
<dbReference type="Proteomes" id="UP000247696">
    <property type="component" value="Chromosome"/>
</dbReference>
<dbReference type="PANTHER" id="PTHR13604:SF0">
    <property type="entry name" value="ABASIC SITE PROCESSING PROTEIN HMCES"/>
    <property type="match status" value="1"/>
</dbReference>
<dbReference type="GO" id="GO:0008233">
    <property type="term" value="F:peptidase activity"/>
    <property type="evidence" value="ECO:0007669"/>
    <property type="project" value="UniProtKB-KW"/>
</dbReference>
<evidence type="ECO:0000256" key="1">
    <source>
        <dbReference type="ARBA" id="ARBA00008136"/>
    </source>
</evidence>
<keyword evidence="3" id="KW-0227">DNA damage</keyword>
<dbReference type="InterPro" id="IPR036590">
    <property type="entry name" value="SRAP-like"/>
</dbReference>
<dbReference type="GO" id="GO:0106300">
    <property type="term" value="P:protein-DNA covalent cross-linking repair"/>
    <property type="evidence" value="ECO:0007669"/>
    <property type="project" value="InterPro"/>
</dbReference>
<dbReference type="EC" id="3.4.-.-" evidence="8"/>
<accession>A0A2Z3YN64</accession>
<keyword evidence="4 8" id="KW-0378">Hydrolase</keyword>
<comment type="similarity">
    <text evidence="1 8">Belongs to the SOS response-associated peptidase family.</text>
</comment>
<dbReference type="AlphaFoldDB" id="A0A2Z3YN64"/>
<evidence type="ECO:0000313" key="10">
    <source>
        <dbReference type="Proteomes" id="UP000247696"/>
    </source>
</evidence>
<reference evidence="10" key="1">
    <citation type="submission" date="2017-11" db="EMBL/GenBank/DDBJ databases">
        <title>Otitis media/interna in a cat caused by the recently described species Corynebacterium provencense.</title>
        <authorList>
            <person name="Kittl S."/>
            <person name="Brodard I."/>
            <person name="Rychener L."/>
            <person name="Jores J."/>
            <person name="Roosje P."/>
            <person name="Gobeli Brawand S."/>
        </authorList>
    </citation>
    <scope>NUCLEOTIDE SEQUENCE [LARGE SCALE GENOMIC DNA]</scope>
    <source>
        <strain evidence="10">17KM38</strain>
    </source>
</reference>
<keyword evidence="5" id="KW-0190">Covalent protein-DNA linkage</keyword>
<dbReference type="GO" id="GO:0006508">
    <property type="term" value="P:proteolysis"/>
    <property type="evidence" value="ECO:0007669"/>
    <property type="project" value="UniProtKB-KW"/>
</dbReference>
<evidence type="ECO:0000256" key="2">
    <source>
        <dbReference type="ARBA" id="ARBA00022670"/>
    </source>
</evidence>
<dbReference type="GO" id="GO:0016829">
    <property type="term" value="F:lyase activity"/>
    <property type="evidence" value="ECO:0007669"/>
    <property type="project" value="UniProtKB-KW"/>
</dbReference>
<protein>
    <recommendedName>
        <fullName evidence="8">Abasic site processing protein</fullName>
        <ecNumber evidence="8">3.4.-.-</ecNumber>
    </recommendedName>
</protein>
<evidence type="ECO:0000256" key="3">
    <source>
        <dbReference type="ARBA" id="ARBA00022763"/>
    </source>
</evidence>
<dbReference type="SUPFAM" id="SSF143081">
    <property type="entry name" value="BB1717-like"/>
    <property type="match status" value="1"/>
</dbReference>
<dbReference type="PANTHER" id="PTHR13604">
    <property type="entry name" value="DC12-RELATED"/>
    <property type="match status" value="1"/>
</dbReference>
<keyword evidence="7" id="KW-0456">Lyase</keyword>
<evidence type="ECO:0000256" key="6">
    <source>
        <dbReference type="ARBA" id="ARBA00023125"/>
    </source>
</evidence>
<keyword evidence="10" id="KW-1185">Reference proteome</keyword>
<evidence type="ECO:0000256" key="4">
    <source>
        <dbReference type="ARBA" id="ARBA00022801"/>
    </source>
</evidence>
<dbReference type="GO" id="GO:0003697">
    <property type="term" value="F:single-stranded DNA binding"/>
    <property type="evidence" value="ECO:0007669"/>
    <property type="project" value="InterPro"/>
</dbReference>
<gene>
    <name evidence="9" type="primary">yedK</name>
    <name evidence="9" type="ORF">Csp1_07990</name>
</gene>
<dbReference type="Gene3D" id="3.90.1680.10">
    <property type="entry name" value="SOS response associated peptidase-like"/>
    <property type="match status" value="1"/>
</dbReference>
<evidence type="ECO:0000313" key="9">
    <source>
        <dbReference type="EMBL" id="AWT25608.1"/>
    </source>
</evidence>
<evidence type="ECO:0000256" key="8">
    <source>
        <dbReference type="RuleBase" id="RU364100"/>
    </source>
</evidence>
<evidence type="ECO:0000256" key="7">
    <source>
        <dbReference type="ARBA" id="ARBA00023239"/>
    </source>
</evidence>
<dbReference type="InterPro" id="IPR003738">
    <property type="entry name" value="SRAP"/>
</dbReference>
<proteinExistence type="inferred from homology"/>
<sequence length="241" mass="25468">MAGMCGRYVLFSSTETLVSALTTRLGEQVHPVASGGGSGGHIIGPSWNTAPTHRILVVRRFRGKLMLGPAVWGYRAPWSPGRVLFNARGETAFDKASFRGSEPALVVMDGWYEWYVDGAGAKTPYLVVGDGVLTVAGLVRPDGEGNLRSTVVTSRSVEPVAWLHDRMPRLLSGGQDGGEALHWLDGDGPSLRALASSPPGGPDTAALQAREVDRRVGDVSVNGPELLRDVAGGRPGDIMGE</sequence>